<organism evidence="3 4">
    <name type="scientific">Actinomadura adrarensis</name>
    <dbReference type="NCBI Taxonomy" id="1819600"/>
    <lineage>
        <taxon>Bacteria</taxon>
        <taxon>Bacillati</taxon>
        <taxon>Actinomycetota</taxon>
        <taxon>Actinomycetes</taxon>
        <taxon>Streptosporangiales</taxon>
        <taxon>Thermomonosporaceae</taxon>
        <taxon>Actinomadura</taxon>
    </lineage>
</organism>
<keyword evidence="4" id="KW-1185">Reference proteome</keyword>
<name>A0ABW3CCG8_9ACTN</name>
<gene>
    <name evidence="3" type="ORF">ACFQ07_04820</name>
</gene>
<accession>A0ABW3CCG8</accession>
<dbReference type="EMBL" id="JBHTIR010000552">
    <property type="protein sequence ID" value="MFD0851527.1"/>
    <property type="molecule type" value="Genomic_DNA"/>
</dbReference>
<dbReference type="Gene3D" id="3.60.21.70">
    <property type="entry name" value="PhoD-like phosphatase"/>
    <property type="match status" value="1"/>
</dbReference>
<feature type="domain" description="PhoD-like phosphatase metallophosphatase" evidence="2">
    <location>
        <begin position="1"/>
        <end position="102"/>
    </location>
</feature>
<evidence type="ECO:0000313" key="4">
    <source>
        <dbReference type="Proteomes" id="UP001597083"/>
    </source>
</evidence>
<dbReference type="InterPro" id="IPR052900">
    <property type="entry name" value="Phospholipid_Metab_Enz"/>
</dbReference>
<reference evidence="4" key="1">
    <citation type="journal article" date="2019" name="Int. J. Syst. Evol. Microbiol.">
        <title>The Global Catalogue of Microorganisms (GCM) 10K type strain sequencing project: providing services to taxonomists for standard genome sequencing and annotation.</title>
        <authorList>
            <consortium name="The Broad Institute Genomics Platform"/>
            <consortium name="The Broad Institute Genome Sequencing Center for Infectious Disease"/>
            <person name="Wu L."/>
            <person name="Ma J."/>
        </authorList>
    </citation>
    <scope>NUCLEOTIDE SEQUENCE [LARGE SCALE GENOMIC DNA]</scope>
    <source>
        <strain evidence="4">JCM 31696</strain>
    </source>
</reference>
<protein>
    <submittedName>
        <fullName evidence="3">Alkaline phosphatase D family protein</fullName>
    </submittedName>
</protein>
<dbReference type="PANTHER" id="PTHR43606">
    <property type="entry name" value="PHOSPHATASE, PUTATIVE (AFU_ORTHOLOGUE AFUA_6G08710)-RELATED"/>
    <property type="match status" value="1"/>
</dbReference>
<evidence type="ECO:0000313" key="3">
    <source>
        <dbReference type="EMBL" id="MFD0851527.1"/>
    </source>
</evidence>
<evidence type="ECO:0000259" key="2">
    <source>
        <dbReference type="Pfam" id="PF09423"/>
    </source>
</evidence>
<dbReference type="InterPro" id="IPR018946">
    <property type="entry name" value="PhoD-like_MPP"/>
</dbReference>
<feature type="non-terminal residue" evidence="3">
    <location>
        <position position="1"/>
    </location>
</feature>
<proteinExistence type="predicted"/>
<dbReference type="Pfam" id="PF09423">
    <property type="entry name" value="PhoD"/>
    <property type="match status" value="1"/>
</dbReference>
<sequence length="166" mass="18394">YVASRDRITKGWLDAGVRNPVVLTGDVHAHWASEIKTDFDDPDSATIGAELVCTSITSGGDGTDSDPATHPFLQINPHLKFYNNQRGYVISRIGMDEMRSDFKTLPTVKTADAQATTKATYVIEDRVPGLNQTYLRPLPQTMASRSAGRSDEDIIRETIENETRRP</sequence>
<evidence type="ECO:0000256" key="1">
    <source>
        <dbReference type="SAM" id="MobiDB-lite"/>
    </source>
</evidence>
<feature type="region of interest" description="Disordered" evidence="1">
    <location>
        <begin position="142"/>
        <end position="166"/>
    </location>
</feature>
<dbReference type="InterPro" id="IPR038607">
    <property type="entry name" value="PhoD-like_sf"/>
</dbReference>
<dbReference type="PANTHER" id="PTHR43606:SF2">
    <property type="entry name" value="ALKALINE PHOSPHATASE FAMILY PROTEIN (AFU_ORTHOLOGUE AFUA_5G03860)"/>
    <property type="match status" value="1"/>
</dbReference>
<feature type="compositionally biased region" description="Basic and acidic residues" evidence="1">
    <location>
        <begin position="148"/>
        <end position="166"/>
    </location>
</feature>
<dbReference type="Proteomes" id="UP001597083">
    <property type="component" value="Unassembled WGS sequence"/>
</dbReference>
<comment type="caution">
    <text evidence="3">The sequence shown here is derived from an EMBL/GenBank/DDBJ whole genome shotgun (WGS) entry which is preliminary data.</text>
</comment>